<gene>
    <name evidence="1" type="ORF">LITE_LOCUS9132</name>
</gene>
<evidence type="ECO:0000313" key="2">
    <source>
        <dbReference type="Proteomes" id="UP001154282"/>
    </source>
</evidence>
<protein>
    <submittedName>
        <fullName evidence="1">Uncharacterized protein</fullName>
    </submittedName>
</protein>
<evidence type="ECO:0000313" key="1">
    <source>
        <dbReference type="EMBL" id="CAI0396466.1"/>
    </source>
</evidence>
<dbReference type="EMBL" id="CAMGYJ010000003">
    <property type="protein sequence ID" value="CAI0396466.1"/>
    <property type="molecule type" value="Genomic_DNA"/>
</dbReference>
<reference evidence="1" key="1">
    <citation type="submission" date="2022-08" db="EMBL/GenBank/DDBJ databases">
        <authorList>
            <person name="Gutierrez-Valencia J."/>
        </authorList>
    </citation>
    <scope>NUCLEOTIDE SEQUENCE</scope>
</reference>
<keyword evidence="2" id="KW-1185">Reference proteome</keyword>
<accession>A0AAV0IFT2</accession>
<name>A0AAV0IFT2_9ROSI</name>
<dbReference type="AlphaFoldDB" id="A0AAV0IFT2"/>
<organism evidence="1 2">
    <name type="scientific">Linum tenue</name>
    <dbReference type="NCBI Taxonomy" id="586396"/>
    <lineage>
        <taxon>Eukaryota</taxon>
        <taxon>Viridiplantae</taxon>
        <taxon>Streptophyta</taxon>
        <taxon>Embryophyta</taxon>
        <taxon>Tracheophyta</taxon>
        <taxon>Spermatophyta</taxon>
        <taxon>Magnoliopsida</taxon>
        <taxon>eudicotyledons</taxon>
        <taxon>Gunneridae</taxon>
        <taxon>Pentapetalae</taxon>
        <taxon>rosids</taxon>
        <taxon>fabids</taxon>
        <taxon>Malpighiales</taxon>
        <taxon>Linaceae</taxon>
        <taxon>Linum</taxon>
    </lineage>
</organism>
<proteinExistence type="predicted"/>
<comment type="caution">
    <text evidence="1">The sequence shown here is derived from an EMBL/GenBank/DDBJ whole genome shotgun (WGS) entry which is preliminary data.</text>
</comment>
<dbReference type="Proteomes" id="UP001154282">
    <property type="component" value="Unassembled WGS sequence"/>
</dbReference>
<sequence>MGCRDQRHNSEDQGMVRYLRHGRRSCKSLR</sequence>